<protein>
    <recommendedName>
        <fullName evidence="4">Aminotransferase</fullName>
        <ecNumber evidence="4">2.6.1.-</ecNumber>
    </recommendedName>
</protein>
<gene>
    <name evidence="6" type="ORF">JBW_03147</name>
</gene>
<dbReference type="CDD" id="cd00609">
    <property type="entry name" value="AAT_like"/>
    <property type="match status" value="1"/>
</dbReference>
<dbReference type="Proteomes" id="UP000005361">
    <property type="component" value="Chromosome"/>
</dbReference>
<dbReference type="Gene3D" id="3.90.1150.10">
    <property type="entry name" value="Aspartate Aminotransferase, domain 1"/>
    <property type="match status" value="1"/>
</dbReference>
<organism evidence="6 7">
    <name type="scientific">Pelosinus fermentans JBW45</name>
    <dbReference type="NCBI Taxonomy" id="1192197"/>
    <lineage>
        <taxon>Bacteria</taxon>
        <taxon>Bacillati</taxon>
        <taxon>Bacillota</taxon>
        <taxon>Negativicutes</taxon>
        <taxon>Selenomonadales</taxon>
        <taxon>Sporomusaceae</taxon>
        <taxon>Pelosinus</taxon>
    </lineage>
</organism>
<dbReference type="AlphaFoldDB" id="I8TSH8"/>
<reference evidence="7" key="2">
    <citation type="submission" date="2015-02" db="EMBL/GenBank/DDBJ databases">
        <title>Complete Genome Sequence of Pelosinus fermentans JBW45.</title>
        <authorList>
            <person name="De Leon K.B."/>
            <person name="Utturkar S.M."/>
            <person name="Camilleri L.B."/>
            <person name="Arkin A.P."/>
            <person name="Fields M.W."/>
            <person name="Brown S.D."/>
            <person name="Wall J.D."/>
        </authorList>
    </citation>
    <scope>NUCLEOTIDE SEQUENCE [LARGE SCALE GENOMIC DNA]</scope>
    <source>
        <strain evidence="7">JBW45</strain>
    </source>
</reference>
<reference evidence="6 7" key="1">
    <citation type="journal article" date="2015" name="Genome Announc.">
        <title>Complete Genome Sequence of Pelosinus fermentans JBW45, a Member of a Remarkably Competitive Group of Negativicutes in the Firmicutes Phylum.</title>
        <authorList>
            <person name="De Leon K.B."/>
            <person name="Utturkar S.M."/>
            <person name="Camilleri L.B."/>
            <person name="Elias D.A."/>
            <person name="Arkin A.P."/>
            <person name="Fields M.W."/>
            <person name="Brown S.D."/>
            <person name="Wall J.D."/>
        </authorList>
    </citation>
    <scope>NUCLEOTIDE SEQUENCE [LARGE SCALE GENOMIC DNA]</scope>
    <source>
        <strain evidence="6 7">JBW45</strain>
    </source>
</reference>
<dbReference type="Pfam" id="PF00155">
    <property type="entry name" value="Aminotran_1_2"/>
    <property type="match status" value="1"/>
</dbReference>
<evidence type="ECO:0000313" key="6">
    <source>
        <dbReference type="EMBL" id="AJQ28488.1"/>
    </source>
</evidence>
<dbReference type="GO" id="GO:0008483">
    <property type="term" value="F:transaminase activity"/>
    <property type="evidence" value="ECO:0007669"/>
    <property type="project" value="UniProtKB-KW"/>
</dbReference>
<sequence>MTGVNQLYKRKGLSMMENFIQQLFAERIGGNNFGNDAVLYKFEKIKRAKREACKNNPNVRLIDLGVGEPDWMAEDDVVEILYNQAKLRENRGYTDNGIQEFKDAAVQYMENVYQVHGLNSANEVNHGIGSKSILALLPLAFINPGDITIMTVPGYPVMGTMTKGLGGEVVNLPLLAENNYLPDLDSLTLEQRHRAKLLYINYPNNPTGATATKEFFEKVVQFAKANKIIVVSDAAYAALTFEGERPLSFLSVEGAKDVGIEIHSLSKAFNMTGWRLAFVCGNPLVIKGFATIKDDNDSGQFAAIQKAGVYCLQHPEITEKTALKYSRRHTLLVNALKRIGFSVSKPKASFYLYVAIPQRTKDGRCFVSAADFSDFLIREKLISTVPWDDAGAYIRLSVTFEAKNEEEEKKIISEITERLGEVNFVF</sequence>
<dbReference type="PANTHER" id="PTHR42832:SF3">
    <property type="entry name" value="L-GLUTAMINE--4-(METHYLSULFANYL)-2-OXOBUTANOATE AMINOTRANSFERASE"/>
    <property type="match status" value="1"/>
</dbReference>
<accession>I8TSH8</accession>
<dbReference type="NCBIfam" id="NF004937">
    <property type="entry name" value="PRK06290.1"/>
    <property type="match status" value="1"/>
</dbReference>
<dbReference type="SUPFAM" id="SSF53383">
    <property type="entry name" value="PLP-dependent transferases"/>
    <property type="match status" value="1"/>
</dbReference>
<evidence type="ECO:0000313" key="7">
    <source>
        <dbReference type="Proteomes" id="UP000005361"/>
    </source>
</evidence>
<dbReference type="InterPro" id="IPR015424">
    <property type="entry name" value="PyrdxlP-dep_Trfase"/>
</dbReference>
<dbReference type="EMBL" id="CP010978">
    <property type="protein sequence ID" value="AJQ28488.1"/>
    <property type="molecule type" value="Genomic_DNA"/>
</dbReference>
<dbReference type="PROSITE" id="PS00105">
    <property type="entry name" value="AA_TRANSFER_CLASS_1"/>
    <property type="match status" value="1"/>
</dbReference>
<feature type="domain" description="Aminotransferase class I/classII large" evidence="5">
    <location>
        <begin position="61"/>
        <end position="400"/>
    </location>
</feature>
<proteinExistence type="inferred from homology"/>
<evidence type="ECO:0000256" key="3">
    <source>
        <dbReference type="ARBA" id="ARBA00022679"/>
    </source>
</evidence>
<keyword evidence="3 4" id="KW-0808">Transferase</keyword>
<dbReference type="KEGG" id="pft:JBW_03147"/>
<dbReference type="Gene3D" id="3.40.640.10">
    <property type="entry name" value="Type I PLP-dependent aspartate aminotransferase-like (Major domain)"/>
    <property type="match status" value="1"/>
</dbReference>
<comment type="cofactor">
    <cofactor evidence="1 4">
        <name>pyridoxal 5'-phosphate</name>
        <dbReference type="ChEBI" id="CHEBI:597326"/>
    </cofactor>
</comment>
<dbReference type="GO" id="GO:0030170">
    <property type="term" value="F:pyridoxal phosphate binding"/>
    <property type="evidence" value="ECO:0007669"/>
    <property type="project" value="InterPro"/>
</dbReference>
<dbReference type="EC" id="2.6.1.-" evidence="4"/>
<dbReference type="HOGENOM" id="CLU_017584_4_5_9"/>
<name>I8TSH8_9FIRM</name>
<dbReference type="PANTHER" id="PTHR42832">
    <property type="entry name" value="AMINO ACID AMINOTRANSFERASE"/>
    <property type="match status" value="1"/>
</dbReference>
<evidence type="ECO:0000256" key="4">
    <source>
        <dbReference type="RuleBase" id="RU000481"/>
    </source>
</evidence>
<evidence type="ECO:0000259" key="5">
    <source>
        <dbReference type="Pfam" id="PF00155"/>
    </source>
</evidence>
<dbReference type="InterPro" id="IPR004838">
    <property type="entry name" value="NHTrfase_class1_PyrdxlP-BS"/>
</dbReference>
<evidence type="ECO:0000256" key="1">
    <source>
        <dbReference type="ARBA" id="ARBA00001933"/>
    </source>
</evidence>
<dbReference type="STRING" id="1192197.JBW_03147"/>
<keyword evidence="2 4" id="KW-0032">Aminotransferase</keyword>
<dbReference type="InterPro" id="IPR015422">
    <property type="entry name" value="PyrdxlP-dep_Trfase_small"/>
</dbReference>
<comment type="similarity">
    <text evidence="4">Belongs to the class-I pyridoxal-phosphate-dependent aminotransferase family.</text>
</comment>
<dbReference type="InterPro" id="IPR050881">
    <property type="entry name" value="LL-DAP_aminotransferase"/>
</dbReference>
<evidence type="ECO:0000256" key="2">
    <source>
        <dbReference type="ARBA" id="ARBA00022576"/>
    </source>
</evidence>
<dbReference type="InterPro" id="IPR015421">
    <property type="entry name" value="PyrdxlP-dep_Trfase_major"/>
</dbReference>
<dbReference type="InterPro" id="IPR004839">
    <property type="entry name" value="Aminotransferase_I/II_large"/>
</dbReference>